<dbReference type="AlphaFoldDB" id="A0A9D9DVU1"/>
<keyword evidence="9 11" id="KW-0460">Magnesium</keyword>
<sequence length="274" mass="30144">MNDFLKNFYWALNEVRDKNPIVHSITNFVSMNDCANVCTAFGGSPIMAFCSDEVEEVTTIADSLVLNIGTPDKDRFDAIKISGKKANEKGIPIIFDPVGVGVSQFRKNGVRHILDRVKVSIIKGNVSEIKFITGIVPNMNKGVDAVDILDESNFEMVKKLAKELNCVVAVTGKEDYITDGRRYLKIKRGSQFLKKVSGTGCMTSQLMACFSAVESDMFLVAVYGILTMNLCGEIAEKSLKDGEGVCKFKINLLDAISNLHKTCIEDMEGIEFGI</sequence>
<dbReference type="SUPFAM" id="SSF53613">
    <property type="entry name" value="Ribokinase-like"/>
    <property type="match status" value="1"/>
</dbReference>
<evidence type="ECO:0000313" key="12">
    <source>
        <dbReference type="EMBL" id="MBO8434127.1"/>
    </source>
</evidence>
<evidence type="ECO:0000256" key="5">
    <source>
        <dbReference type="ARBA" id="ARBA00022723"/>
    </source>
</evidence>
<dbReference type="EMBL" id="JADIMX010000043">
    <property type="protein sequence ID" value="MBO8434127.1"/>
    <property type="molecule type" value="Genomic_DNA"/>
</dbReference>
<dbReference type="Pfam" id="PF02110">
    <property type="entry name" value="HK"/>
    <property type="match status" value="1"/>
</dbReference>
<organism evidence="12 13">
    <name type="scientific">Candidatus Fimicola merdigallinarum</name>
    <dbReference type="NCBI Taxonomy" id="2840819"/>
    <lineage>
        <taxon>Bacteria</taxon>
        <taxon>Bacillati</taxon>
        <taxon>Bacillota</taxon>
        <taxon>Clostridia</taxon>
        <taxon>Lachnospirales</taxon>
        <taxon>Lachnospiraceae</taxon>
        <taxon>Lachnospiraceae incertae sedis</taxon>
        <taxon>Candidatus Fimicola</taxon>
    </lineage>
</organism>
<dbReference type="NCBIfam" id="NF006830">
    <property type="entry name" value="PRK09355.1"/>
    <property type="match status" value="1"/>
</dbReference>
<comment type="similarity">
    <text evidence="11">Belongs to the Thz kinase family.</text>
</comment>
<protein>
    <recommendedName>
        <fullName evidence="11">Hydroxyethylthiazole kinase</fullName>
        <ecNumber evidence="11">2.7.1.50</ecNumber>
    </recommendedName>
    <alternativeName>
        <fullName evidence="11">4-methyl-5-beta-hydroxyethylthiazole kinase</fullName>
        <shortName evidence="11">TH kinase</shortName>
        <shortName evidence="11">Thz kinase</shortName>
    </alternativeName>
</protein>
<keyword evidence="8 11" id="KW-0067">ATP-binding</keyword>
<feature type="binding site" evidence="11">
    <location>
        <position position="171"/>
    </location>
    <ligand>
        <name>ATP</name>
        <dbReference type="ChEBI" id="CHEBI:30616"/>
    </ligand>
</feature>
<comment type="caution">
    <text evidence="12">The sequence shown here is derived from an EMBL/GenBank/DDBJ whole genome shotgun (WGS) entry which is preliminary data.</text>
</comment>
<dbReference type="PRINTS" id="PR01099">
    <property type="entry name" value="HYETHTZKNASE"/>
</dbReference>
<evidence type="ECO:0000313" key="13">
    <source>
        <dbReference type="Proteomes" id="UP000823611"/>
    </source>
</evidence>
<evidence type="ECO:0000256" key="3">
    <source>
        <dbReference type="ARBA" id="ARBA00004868"/>
    </source>
</evidence>
<feature type="binding site" evidence="11">
    <location>
        <position position="123"/>
    </location>
    <ligand>
        <name>ATP</name>
        <dbReference type="ChEBI" id="CHEBI:30616"/>
    </ligand>
</feature>
<keyword evidence="7 11" id="KW-0418">Kinase</keyword>
<dbReference type="GO" id="GO:0005524">
    <property type="term" value="F:ATP binding"/>
    <property type="evidence" value="ECO:0007669"/>
    <property type="project" value="UniProtKB-UniRule"/>
</dbReference>
<dbReference type="InterPro" id="IPR029056">
    <property type="entry name" value="Ribokinase-like"/>
</dbReference>
<gene>
    <name evidence="11 12" type="primary">thiM</name>
    <name evidence="12" type="ORF">IAC55_02230</name>
</gene>
<comment type="catalytic activity">
    <reaction evidence="1 11">
        <text>5-(2-hydroxyethyl)-4-methylthiazole + ATP = 4-methyl-5-(2-phosphooxyethyl)-thiazole + ADP + H(+)</text>
        <dbReference type="Rhea" id="RHEA:24212"/>
        <dbReference type="ChEBI" id="CHEBI:15378"/>
        <dbReference type="ChEBI" id="CHEBI:17957"/>
        <dbReference type="ChEBI" id="CHEBI:30616"/>
        <dbReference type="ChEBI" id="CHEBI:58296"/>
        <dbReference type="ChEBI" id="CHEBI:456216"/>
        <dbReference type="EC" id="2.7.1.50"/>
    </reaction>
</comment>
<dbReference type="HAMAP" id="MF_00228">
    <property type="entry name" value="Thz_kinase"/>
    <property type="match status" value="1"/>
</dbReference>
<evidence type="ECO:0000256" key="6">
    <source>
        <dbReference type="ARBA" id="ARBA00022741"/>
    </source>
</evidence>
<evidence type="ECO:0000256" key="2">
    <source>
        <dbReference type="ARBA" id="ARBA00001946"/>
    </source>
</evidence>
<comment type="function">
    <text evidence="11">Catalyzes the phosphorylation of the hydroxyl group of 4-methyl-5-beta-hydroxyethylthiazole (THZ).</text>
</comment>
<evidence type="ECO:0000256" key="4">
    <source>
        <dbReference type="ARBA" id="ARBA00022679"/>
    </source>
</evidence>
<dbReference type="Proteomes" id="UP000823611">
    <property type="component" value="Unassembled WGS sequence"/>
</dbReference>
<dbReference type="GO" id="GO:0000287">
    <property type="term" value="F:magnesium ion binding"/>
    <property type="evidence" value="ECO:0007669"/>
    <property type="project" value="UniProtKB-UniRule"/>
</dbReference>
<keyword evidence="4 11" id="KW-0808">Transferase</keyword>
<dbReference type="PIRSF" id="PIRSF000513">
    <property type="entry name" value="Thz_kinase"/>
    <property type="match status" value="1"/>
</dbReference>
<evidence type="ECO:0000256" key="8">
    <source>
        <dbReference type="ARBA" id="ARBA00022840"/>
    </source>
</evidence>
<keyword evidence="6 11" id="KW-0547">Nucleotide-binding</keyword>
<dbReference type="GO" id="GO:0004417">
    <property type="term" value="F:hydroxyethylthiazole kinase activity"/>
    <property type="evidence" value="ECO:0007669"/>
    <property type="project" value="UniProtKB-UniRule"/>
</dbReference>
<evidence type="ECO:0000256" key="10">
    <source>
        <dbReference type="ARBA" id="ARBA00022977"/>
    </source>
</evidence>
<evidence type="ECO:0000256" key="1">
    <source>
        <dbReference type="ARBA" id="ARBA00001771"/>
    </source>
</evidence>
<dbReference type="GO" id="GO:0009228">
    <property type="term" value="P:thiamine biosynthetic process"/>
    <property type="evidence" value="ECO:0007669"/>
    <property type="project" value="UniProtKB-KW"/>
</dbReference>
<reference evidence="12" key="1">
    <citation type="submission" date="2020-10" db="EMBL/GenBank/DDBJ databases">
        <authorList>
            <person name="Gilroy R."/>
        </authorList>
    </citation>
    <scope>NUCLEOTIDE SEQUENCE</scope>
    <source>
        <strain evidence="12">F6-4510</strain>
    </source>
</reference>
<proteinExistence type="inferred from homology"/>
<feature type="binding site" evidence="11">
    <location>
        <position position="198"/>
    </location>
    <ligand>
        <name>substrate</name>
    </ligand>
</feature>
<keyword evidence="10 11" id="KW-0784">Thiamine biosynthesis</keyword>
<dbReference type="Gene3D" id="3.40.1190.20">
    <property type="match status" value="1"/>
</dbReference>
<name>A0A9D9DVU1_9FIRM</name>
<comment type="cofactor">
    <cofactor evidence="2 11">
        <name>Mg(2+)</name>
        <dbReference type="ChEBI" id="CHEBI:18420"/>
    </cofactor>
</comment>
<reference evidence="12" key="2">
    <citation type="journal article" date="2021" name="PeerJ">
        <title>Extensive microbial diversity within the chicken gut microbiome revealed by metagenomics and culture.</title>
        <authorList>
            <person name="Gilroy R."/>
            <person name="Ravi A."/>
            <person name="Getino M."/>
            <person name="Pursley I."/>
            <person name="Horton D.L."/>
            <person name="Alikhan N.F."/>
            <person name="Baker D."/>
            <person name="Gharbi K."/>
            <person name="Hall N."/>
            <person name="Watson M."/>
            <person name="Adriaenssens E.M."/>
            <person name="Foster-Nyarko E."/>
            <person name="Jarju S."/>
            <person name="Secka A."/>
            <person name="Antonio M."/>
            <person name="Oren A."/>
            <person name="Chaudhuri R.R."/>
            <person name="La Ragione R."/>
            <person name="Hildebrand F."/>
            <person name="Pallen M.J."/>
        </authorList>
    </citation>
    <scope>NUCLEOTIDE SEQUENCE</scope>
    <source>
        <strain evidence="12">F6-4510</strain>
    </source>
</reference>
<comment type="pathway">
    <text evidence="3 11">Cofactor biosynthesis; thiamine diphosphate biosynthesis; 4-methyl-5-(2-phosphoethyl)-thiazole from 5-(2-hydroxyethyl)-4-methylthiazole: step 1/1.</text>
</comment>
<accession>A0A9D9DVU1</accession>
<dbReference type="CDD" id="cd01170">
    <property type="entry name" value="THZ_kinase"/>
    <property type="match status" value="1"/>
</dbReference>
<evidence type="ECO:0000256" key="7">
    <source>
        <dbReference type="ARBA" id="ARBA00022777"/>
    </source>
</evidence>
<feature type="binding site" evidence="11">
    <location>
        <position position="47"/>
    </location>
    <ligand>
        <name>substrate</name>
    </ligand>
</feature>
<dbReference type="EC" id="2.7.1.50" evidence="11"/>
<dbReference type="InterPro" id="IPR000417">
    <property type="entry name" value="Hyethyz_kinase"/>
</dbReference>
<evidence type="ECO:0000256" key="11">
    <source>
        <dbReference type="HAMAP-Rule" id="MF_00228"/>
    </source>
</evidence>
<keyword evidence="5 11" id="KW-0479">Metal-binding</keyword>
<dbReference type="GO" id="GO:0009229">
    <property type="term" value="P:thiamine diphosphate biosynthetic process"/>
    <property type="evidence" value="ECO:0007669"/>
    <property type="project" value="UniProtKB-UniRule"/>
</dbReference>
<evidence type="ECO:0000256" key="9">
    <source>
        <dbReference type="ARBA" id="ARBA00022842"/>
    </source>
</evidence>